<feature type="region of interest" description="Disordered" evidence="5">
    <location>
        <begin position="318"/>
        <end position="338"/>
    </location>
</feature>
<evidence type="ECO:0000256" key="3">
    <source>
        <dbReference type="ARBA" id="ARBA00023069"/>
    </source>
</evidence>
<gene>
    <name evidence="7" type="primary">LOC124293454</name>
</gene>
<dbReference type="PANTHER" id="PTHR46437">
    <property type="entry name" value="MORN REPEAT-CONTAINING PROTEIN 5"/>
    <property type="match status" value="1"/>
</dbReference>
<name>A0ABM3FQH7_NEOLC</name>
<organism evidence="6 7">
    <name type="scientific">Neodiprion lecontei</name>
    <name type="common">Redheaded pine sawfly</name>
    <dbReference type="NCBI Taxonomy" id="441921"/>
    <lineage>
        <taxon>Eukaryota</taxon>
        <taxon>Metazoa</taxon>
        <taxon>Ecdysozoa</taxon>
        <taxon>Arthropoda</taxon>
        <taxon>Hexapoda</taxon>
        <taxon>Insecta</taxon>
        <taxon>Pterygota</taxon>
        <taxon>Neoptera</taxon>
        <taxon>Endopterygota</taxon>
        <taxon>Hymenoptera</taxon>
        <taxon>Tenthredinoidea</taxon>
        <taxon>Diprionidae</taxon>
        <taxon>Diprioninae</taxon>
        <taxon>Neodiprion</taxon>
    </lineage>
</organism>
<dbReference type="SUPFAM" id="SSF82185">
    <property type="entry name" value="Histone H3 K4-specific methyltransferase SET7/9 N-terminal domain"/>
    <property type="match status" value="1"/>
</dbReference>
<evidence type="ECO:0000313" key="6">
    <source>
        <dbReference type="Proteomes" id="UP000829291"/>
    </source>
</evidence>
<keyword evidence="4" id="KW-0966">Cell projection</keyword>
<evidence type="ECO:0000256" key="5">
    <source>
        <dbReference type="SAM" id="MobiDB-lite"/>
    </source>
</evidence>
<evidence type="ECO:0000256" key="2">
    <source>
        <dbReference type="ARBA" id="ARBA00022846"/>
    </source>
</evidence>
<reference evidence="7" key="1">
    <citation type="submission" date="2025-08" db="UniProtKB">
        <authorList>
            <consortium name="RefSeq"/>
        </authorList>
    </citation>
    <scope>IDENTIFICATION</scope>
    <source>
        <tissue evidence="7">Thorax and Abdomen</tissue>
    </source>
</reference>
<dbReference type="PANTHER" id="PTHR46437:SF1">
    <property type="entry name" value="MORN REPEAT-CONTAINING PROTEIN 5"/>
    <property type="match status" value="1"/>
</dbReference>
<feature type="compositionally biased region" description="Basic and acidic residues" evidence="5">
    <location>
        <begin position="318"/>
        <end position="332"/>
    </location>
</feature>
<keyword evidence="3" id="KW-0969">Cilium</keyword>
<dbReference type="RefSeq" id="XP_046590274.1">
    <property type="nucleotide sequence ID" value="XM_046734318.1"/>
</dbReference>
<proteinExistence type="predicted"/>
<accession>A0ABM3FQH7</accession>
<dbReference type="InterPro" id="IPR042814">
    <property type="entry name" value="Morn5"/>
</dbReference>
<dbReference type="Proteomes" id="UP000829291">
    <property type="component" value="Chromosome 3"/>
</dbReference>
<comment type="subcellular location">
    <subcellularLocation>
        <location evidence="1">Cell projection</location>
        <location evidence="1">Cilium</location>
        <location evidence="1">Flagellum</location>
    </subcellularLocation>
</comment>
<dbReference type="GeneID" id="124293454"/>
<sequence length="666" mass="75680">MLEIFYHESSELSSDFTVTDVEDPDFRFEKPEKMKPGQNSNTSWESSREPNGELSYDLRISDGFEYDENSQRNSSDRSSNYNWEPIETSRKFVGDLREVKGETIFVDGSRYKGTWDALGMAGVGRYRMPHDVLYEGEMWDGMQHGQGRLEYPGKQKIDGVWSRGQLQKWKYTFSDGLIYEAENWAYCKFPDRRFNQSKLNGLNPAGRSLKTQHQPTKVIPAGCYDTGDGIFDPSTLCVTNFDRPSKIIRIPTADEIRWIMKYCRRGELEPTGYQPWLNENWSSQPPELPYRLPMSTDSPESWWKRIFTFERDTSVVLDTRRRSSKESEDAKTELGGSSDPAEYSIVCVSKSQGEFGPRAESDAENLIPVCGVLDVCGGDRDSEMAVFREVVCEPMSSGEYEDEDPDNLMMTVCVPPKGTYTITRRIRSASTLESLVSRSSDWMSDDGEGAGIYWEQDEDSLISDRGSAKDLSSYYSDISHYVEVKQSSEGEEVEDWRSYSDALRTSKDLGDLKSKSLRKKRKLAGSRRRTGNIKISKKVGPKKQLPKKRPCPDVTNADQLLQRKVGDLLFSPALEPPRSPVYLVKKVCDRKVCKKLKARICKKSTCGASASPANLPAKERKLRVCIGDKKSASSDKKKICSPSRPFIIVKERNNAQRSKVNYFDVI</sequence>
<evidence type="ECO:0000256" key="1">
    <source>
        <dbReference type="ARBA" id="ARBA00004230"/>
    </source>
</evidence>
<evidence type="ECO:0000313" key="7">
    <source>
        <dbReference type="RefSeq" id="XP_046590274.1"/>
    </source>
</evidence>
<evidence type="ECO:0000256" key="4">
    <source>
        <dbReference type="ARBA" id="ARBA00023273"/>
    </source>
</evidence>
<keyword evidence="2" id="KW-0282">Flagellum</keyword>
<keyword evidence="6" id="KW-1185">Reference proteome</keyword>
<feature type="compositionally biased region" description="Basic and acidic residues" evidence="5">
    <location>
        <begin position="24"/>
        <end position="35"/>
    </location>
</feature>
<feature type="region of interest" description="Disordered" evidence="5">
    <location>
        <begin position="21"/>
        <end position="53"/>
    </location>
</feature>
<protein>
    <submittedName>
        <fullName evidence="7">Uncharacterized protein LOC124293454</fullName>
    </submittedName>
</protein>